<reference evidence="3 4" key="1">
    <citation type="submission" date="2017-02" db="EMBL/GenBank/DDBJ databases">
        <title>Streptomyces pactum ACT12 Genome sequencing and assembly.</title>
        <authorList>
            <person name="Xue Q."/>
            <person name="Yan X."/>
            <person name="Jia L."/>
            <person name="Yan H."/>
        </authorList>
    </citation>
    <scope>NUCLEOTIDE SEQUENCE [LARGE SCALE GENOMIC DNA]</scope>
    <source>
        <strain evidence="3 4">ACT12</strain>
    </source>
</reference>
<evidence type="ECO:0000313" key="4">
    <source>
        <dbReference type="Proteomes" id="UP000189443"/>
    </source>
</evidence>
<feature type="domain" description="Type I restriction enzyme HindI endonuclease subunit-like C-terminal" evidence="2">
    <location>
        <begin position="4"/>
        <end position="48"/>
    </location>
</feature>
<evidence type="ECO:0000313" key="3">
    <source>
        <dbReference type="EMBL" id="AQS68423.1"/>
    </source>
</evidence>
<evidence type="ECO:0000259" key="2">
    <source>
        <dbReference type="Pfam" id="PF11867"/>
    </source>
</evidence>
<dbReference type="KEGG" id="spac:B1H29_17120"/>
<dbReference type="Pfam" id="PF11867">
    <property type="entry name" value="T1RH-like_C"/>
    <property type="match status" value="1"/>
</dbReference>
<feature type="compositionally biased region" description="Low complexity" evidence="1">
    <location>
        <begin position="115"/>
        <end position="128"/>
    </location>
</feature>
<name>A0A1S6J9L2_9ACTN</name>
<dbReference type="EMBL" id="CP019724">
    <property type="protein sequence ID" value="AQS68423.1"/>
    <property type="molecule type" value="Genomic_DNA"/>
</dbReference>
<organism evidence="3 4">
    <name type="scientific">Streptomyces pactum</name>
    <dbReference type="NCBI Taxonomy" id="68249"/>
    <lineage>
        <taxon>Bacteria</taxon>
        <taxon>Bacillati</taxon>
        <taxon>Actinomycetota</taxon>
        <taxon>Actinomycetes</taxon>
        <taxon>Kitasatosporales</taxon>
        <taxon>Streptomycetaceae</taxon>
        <taxon>Streptomyces</taxon>
    </lineage>
</organism>
<gene>
    <name evidence="3" type="ORF">B1H29_17120</name>
</gene>
<evidence type="ECO:0000256" key="1">
    <source>
        <dbReference type="SAM" id="MobiDB-lite"/>
    </source>
</evidence>
<accession>A0A1S6J9L2</accession>
<dbReference type="Proteomes" id="UP000189443">
    <property type="component" value="Chromosome"/>
</dbReference>
<dbReference type="InterPro" id="IPR021810">
    <property type="entry name" value="T1RH-like_C"/>
</dbReference>
<dbReference type="AlphaFoldDB" id="A0A1S6J9L2"/>
<keyword evidence="4" id="KW-1185">Reference proteome</keyword>
<protein>
    <recommendedName>
        <fullName evidence="2">Type I restriction enzyme HindI endonuclease subunit-like C-terminal domain-containing protein</fullName>
    </recommendedName>
</protein>
<sequence>MCARVTKHNVVRNESFADRLDHLMRRYMRQQLTSARAIAELAAPAREVWWTRGAPAALSATSPRGTEISPDEVHRTYRPPRQAAWRGVAPALVRTCTPGPTRRPRSASPSPPAPGCRRSPAPGRATTSSPPPPPPVRDRTHRGPGTRVAYRSGHRGRLVVRSKRPERRSLLLL</sequence>
<feature type="region of interest" description="Disordered" evidence="1">
    <location>
        <begin position="58"/>
        <end position="173"/>
    </location>
</feature>
<proteinExistence type="predicted"/>
<feature type="compositionally biased region" description="Basic residues" evidence="1">
    <location>
        <begin position="152"/>
        <end position="166"/>
    </location>
</feature>